<sequence>MFLTYDDQEDILFIKFIDRPVIQDVSYSWNINIGFTDKGIGQITILDAKEYGLMPIEFDTKLQSILYDQYFSNFQNVHKKVMYK</sequence>
<dbReference type="InterPro" id="IPR019270">
    <property type="entry name" value="DUF2283"/>
</dbReference>
<organism evidence="1 2">
    <name type="scientific">Candidatus Magnetoglobus multicellularis str. Araruama</name>
    <dbReference type="NCBI Taxonomy" id="890399"/>
    <lineage>
        <taxon>Bacteria</taxon>
        <taxon>Pseudomonadati</taxon>
        <taxon>Thermodesulfobacteriota</taxon>
        <taxon>Desulfobacteria</taxon>
        <taxon>Desulfobacterales</taxon>
        <taxon>Desulfobacteraceae</taxon>
        <taxon>Candidatus Magnetoglobus</taxon>
    </lineage>
</organism>
<dbReference type="AlphaFoldDB" id="A0A1V1NT23"/>
<accession>A0A1V1NT23</accession>
<protein>
    <recommendedName>
        <fullName evidence="3">DUF2283 domain-containing protein</fullName>
    </recommendedName>
</protein>
<dbReference type="EMBL" id="ATBP01002569">
    <property type="protein sequence ID" value="ETR65714.1"/>
    <property type="molecule type" value="Genomic_DNA"/>
</dbReference>
<evidence type="ECO:0000313" key="2">
    <source>
        <dbReference type="Proteomes" id="UP000189670"/>
    </source>
</evidence>
<comment type="caution">
    <text evidence="1">The sequence shown here is derived from an EMBL/GenBank/DDBJ whole genome shotgun (WGS) entry which is preliminary data.</text>
</comment>
<dbReference type="Pfam" id="PF10049">
    <property type="entry name" value="DUF2283"/>
    <property type="match status" value="1"/>
</dbReference>
<evidence type="ECO:0000313" key="1">
    <source>
        <dbReference type="EMBL" id="ETR65714.1"/>
    </source>
</evidence>
<name>A0A1V1NT23_9BACT</name>
<evidence type="ECO:0008006" key="3">
    <source>
        <dbReference type="Google" id="ProtNLM"/>
    </source>
</evidence>
<proteinExistence type="predicted"/>
<dbReference type="Proteomes" id="UP000189670">
    <property type="component" value="Unassembled WGS sequence"/>
</dbReference>
<gene>
    <name evidence="1" type="ORF">OMM_13831</name>
</gene>
<reference evidence="2" key="1">
    <citation type="submission" date="2012-11" db="EMBL/GenBank/DDBJ databases">
        <authorList>
            <person name="Lucero-Rivera Y.E."/>
            <person name="Tovar-Ramirez D."/>
        </authorList>
    </citation>
    <scope>NUCLEOTIDE SEQUENCE [LARGE SCALE GENOMIC DNA]</scope>
    <source>
        <strain evidence="2">Araruama</strain>
    </source>
</reference>